<dbReference type="EC" id="2.7.4.16" evidence="2"/>
<gene>
    <name evidence="2 5" type="primary">thiL</name>
    <name evidence="5" type="ORF">GNH96_07410</name>
</gene>
<feature type="binding site" evidence="2">
    <location>
        <position position="76"/>
    </location>
    <ligand>
        <name>Mg(2+)</name>
        <dbReference type="ChEBI" id="CHEBI:18420"/>
        <label>3</label>
    </ligand>
</feature>
<dbReference type="SUPFAM" id="SSF56042">
    <property type="entry name" value="PurM C-terminal domain-like"/>
    <property type="match status" value="1"/>
</dbReference>
<dbReference type="Pfam" id="PF02769">
    <property type="entry name" value="AIRS_C"/>
    <property type="match status" value="1"/>
</dbReference>
<dbReference type="PANTHER" id="PTHR30270:SF0">
    <property type="entry name" value="THIAMINE-MONOPHOSPHATE KINASE"/>
    <property type="match status" value="1"/>
</dbReference>
<dbReference type="PIRSF" id="PIRSF005303">
    <property type="entry name" value="Thiam_monoph_kin"/>
    <property type="match status" value="1"/>
</dbReference>
<dbReference type="NCBIfam" id="TIGR01379">
    <property type="entry name" value="thiL"/>
    <property type="match status" value="1"/>
</dbReference>
<comment type="function">
    <text evidence="2">Catalyzes the ATP-dependent phosphorylation of thiamine-monophosphate (TMP) to form thiamine-pyrophosphate (TPP), the active form of vitamin B1.</text>
</comment>
<dbReference type="Gene3D" id="3.90.650.10">
    <property type="entry name" value="PurM-like C-terminal domain"/>
    <property type="match status" value="1"/>
</dbReference>
<proteinExistence type="inferred from homology"/>
<feature type="domain" description="PurM-like C-terminal" evidence="4">
    <location>
        <begin position="151"/>
        <end position="301"/>
    </location>
</feature>
<evidence type="ECO:0000256" key="1">
    <source>
        <dbReference type="ARBA" id="ARBA00022977"/>
    </source>
</evidence>
<keyword evidence="2" id="KW-0547">Nucleotide-binding</keyword>
<feature type="binding site" evidence="2">
    <location>
        <position position="260"/>
    </location>
    <ligand>
        <name>substrate</name>
    </ligand>
</feature>
<comment type="caution">
    <text evidence="2">Lacks conserved residue(s) required for the propagation of feature annotation.</text>
</comment>
<accession>A0A858QCB4</accession>
<feature type="binding site" evidence="2">
    <location>
        <begin position="122"/>
        <end position="123"/>
    </location>
    <ligand>
        <name>ATP</name>
        <dbReference type="ChEBI" id="CHEBI:30616"/>
    </ligand>
</feature>
<dbReference type="InterPro" id="IPR006283">
    <property type="entry name" value="ThiL-like"/>
</dbReference>
<keyword evidence="2" id="KW-0067">ATP-binding</keyword>
<evidence type="ECO:0000259" key="4">
    <source>
        <dbReference type="Pfam" id="PF02769"/>
    </source>
</evidence>
<feature type="binding site" evidence="2">
    <location>
        <position position="209"/>
    </location>
    <ligand>
        <name>Mg(2+)</name>
        <dbReference type="ChEBI" id="CHEBI:18420"/>
        <label>3</label>
    </ligand>
</feature>
<evidence type="ECO:0000313" key="5">
    <source>
        <dbReference type="EMBL" id="QJD31354.1"/>
    </source>
</evidence>
<dbReference type="KEGG" id="metu:GNH96_07410"/>
<dbReference type="GO" id="GO:0009228">
    <property type="term" value="P:thiamine biosynthetic process"/>
    <property type="evidence" value="ECO:0007669"/>
    <property type="project" value="UniProtKB-KW"/>
</dbReference>
<feature type="binding site" evidence="2">
    <location>
        <position position="31"/>
    </location>
    <ligand>
        <name>Mg(2+)</name>
        <dbReference type="ChEBI" id="CHEBI:18420"/>
        <label>3</label>
    </ligand>
</feature>
<name>A0A858QCB4_9GAMM</name>
<feature type="binding site" evidence="2">
    <location>
        <position position="211"/>
    </location>
    <ligand>
        <name>ATP</name>
        <dbReference type="ChEBI" id="CHEBI:30616"/>
    </ligand>
</feature>
<dbReference type="InterPro" id="IPR036676">
    <property type="entry name" value="PurM-like_C_sf"/>
</dbReference>
<dbReference type="GO" id="GO:0000287">
    <property type="term" value="F:magnesium ion binding"/>
    <property type="evidence" value="ECO:0007669"/>
    <property type="project" value="UniProtKB-UniRule"/>
</dbReference>
<keyword evidence="2" id="KW-0479">Metal-binding</keyword>
<feature type="binding site" evidence="2">
    <location>
        <position position="55"/>
    </location>
    <ligand>
        <name>substrate</name>
    </ligand>
</feature>
<evidence type="ECO:0000313" key="6">
    <source>
        <dbReference type="Proteomes" id="UP000503004"/>
    </source>
</evidence>
<feature type="binding site" evidence="2">
    <location>
        <position position="147"/>
    </location>
    <ligand>
        <name>ATP</name>
        <dbReference type="ChEBI" id="CHEBI:30616"/>
    </ligand>
</feature>
<evidence type="ECO:0000256" key="2">
    <source>
        <dbReference type="HAMAP-Rule" id="MF_02128"/>
    </source>
</evidence>
<dbReference type="UniPathway" id="UPA00060">
    <property type="reaction ID" value="UER00142"/>
</dbReference>
<protein>
    <recommendedName>
        <fullName evidence="2">Thiamine-monophosphate kinase</fullName>
        <shortName evidence="2">TMP kinase</shortName>
        <shortName evidence="2">Thiamine-phosphate kinase</shortName>
        <ecNumber evidence="2">2.7.4.16</ecNumber>
    </recommendedName>
</protein>
<comment type="catalytic activity">
    <reaction evidence="2">
        <text>thiamine phosphate + ATP = thiamine diphosphate + ADP</text>
        <dbReference type="Rhea" id="RHEA:15913"/>
        <dbReference type="ChEBI" id="CHEBI:30616"/>
        <dbReference type="ChEBI" id="CHEBI:37575"/>
        <dbReference type="ChEBI" id="CHEBI:58937"/>
        <dbReference type="ChEBI" id="CHEBI:456216"/>
        <dbReference type="EC" id="2.7.4.16"/>
    </reaction>
</comment>
<feature type="binding site" evidence="2">
    <location>
        <position position="76"/>
    </location>
    <ligand>
        <name>Mg(2+)</name>
        <dbReference type="ChEBI" id="CHEBI:18420"/>
        <label>2</label>
    </ligand>
</feature>
<feature type="binding site" evidence="2">
    <location>
        <position position="48"/>
    </location>
    <ligand>
        <name>Mg(2+)</name>
        <dbReference type="ChEBI" id="CHEBI:18420"/>
        <label>1</label>
    </ligand>
</feature>
<dbReference type="GO" id="GO:0009030">
    <property type="term" value="F:thiamine-phosphate kinase activity"/>
    <property type="evidence" value="ECO:0007669"/>
    <property type="project" value="UniProtKB-UniRule"/>
</dbReference>
<dbReference type="PANTHER" id="PTHR30270">
    <property type="entry name" value="THIAMINE-MONOPHOSPHATE KINASE"/>
    <property type="match status" value="1"/>
</dbReference>
<feature type="domain" description="PurM-like N-terminal" evidence="3">
    <location>
        <begin position="29"/>
        <end position="138"/>
    </location>
</feature>
<feature type="binding site" evidence="2">
    <location>
        <position position="47"/>
    </location>
    <ligand>
        <name>Mg(2+)</name>
        <dbReference type="ChEBI" id="CHEBI:18420"/>
        <label>1</label>
    </ligand>
</feature>
<feature type="binding site" evidence="2">
    <location>
        <position position="76"/>
    </location>
    <ligand>
        <name>Mg(2+)</name>
        <dbReference type="ChEBI" id="CHEBI:18420"/>
        <label>4</label>
    </ligand>
</feature>
<evidence type="ECO:0000259" key="3">
    <source>
        <dbReference type="Pfam" id="PF00586"/>
    </source>
</evidence>
<feature type="binding site" evidence="2">
    <location>
        <position position="212"/>
    </location>
    <ligand>
        <name>Mg(2+)</name>
        <dbReference type="ChEBI" id="CHEBI:18420"/>
        <label>5</label>
    </ligand>
</feature>
<feature type="binding site" evidence="2">
    <location>
        <position position="31"/>
    </location>
    <ligand>
        <name>Mg(2+)</name>
        <dbReference type="ChEBI" id="CHEBI:18420"/>
        <label>4</label>
    </ligand>
</feature>
<dbReference type="InterPro" id="IPR016188">
    <property type="entry name" value="PurM-like_N"/>
</dbReference>
<dbReference type="Gene3D" id="3.30.1330.10">
    <property type="entry name" value="PurM-like, N-terminal domain"/>
    <property type="match status" value="1"/>
</dbReference>
<feature type="binding site" evidence="2">
    <location>
        <position position="46"/>
    </location>
    <ligand>
        <name>Mg(2+)</name>
        <dbReference type="ChEBI" id="CHEBI:18420"/>
        <label>4</label>
    </ligand>
</feature>
<dbReference type="Proteomes" id="UP000503004">
    <property type="component" value="Chromosome"/>
</dbReference>
<dbReference type="EMBL" id="CP046565">
    <property type="protein sequence ID" value="QJD31354.1"/>
    <property type="molecule type" value="Genomic_DNA"/>
</dbReference>
<keyword evidence="6" id="KW-1185">Reference proteome</keyword>
<dbReference type="CDD" id="cd02194">
    <property type="entry name" value="ThiL"/>
    <property type="match status" value="1"/>
</dbReference>
<organism evidence="5 6">
    <name type="scientific">Methylococcus geothermalis</name>
    <dbReference type="NCBI Taxonomy" id="2681310"/>
    <lineage>
        <taxon>Bacteria</taxon>
        <taxon>Pseudomonadati</taxon>
        <taxon>Pseudomonadota</taxon>
        <taxon>Gammaproteobacteria</taxon>
        <taxon>Methylococcales</taxon>
        <taxon>Methylococcaceae</taxon>
        <taxon>Methylococcus</taxon>
    </lineage>
</organism>
<reference evidence="6" key="1">
    <citation type="submission" date="2019-12" db="EMBL/GenBank/DDBJ databases">
        <authorList>
            <person name="Awala S.I."/>
            <person name="Rhee S.K."/>
        </authorList>
    </citation>
    <scope>NUCLEOTIDE SEQUENCE [LARGE SCALE GENOMIC DNA]</scope>
    <source>
        <strain evidence="6">IM1</strain>
    </source>
</reference>
<feature type="binding site" evidence="2">
    <location>
        <position position="48"/>
    </location>
    <ligand>
        <name>Mg(2+)</name>
        <dbReference type="ChEBI" id="CHEBI:18420"/>
        <label>2</label>
    </ligand>
</feature>
<feature type="binding site" evidence="2">
    <location>
        <position position="123"/>
    </location>
    <ligand>
        <name>Mg(2+)</name>
        <dbReference type="ChEBI" id="CHEBI:18420"/>
        <label>1</label>
    </ligand>
</feature>
<sequence length="330" mass="35224">MQRPGEFEIIRRFFSRQRVMHPETELGIGDDCAILNFAAETRLALTTDTLVAGVHFFPDADPMRLGHKALAVNLSDLAAMGARPRWALLALTLPENDPEWIAAFAQGFFGLAERHGVQLIGGDTTRGPLAITVQALGTAAGRSAVKRSGAQPGDAVYVTGGLGLAGLGLKIRQGAYDASDEEALDRLDVPEPRVGFGLRLPEFASACIDVSDGLAADLGHILEQSAVGAEVDWENLPLSAGVCRYVADSGDWEMPLVAGDDYELCFTAPAMKANAVTLAAEATGTRVSRIGTIRAGSGLSVRRAGRPERLWRSGYLHFVSRETTDESPPR</sequence>
<keyword evidence="2 5" id="KW-0808">Transferase</keyword>
<dbReference type="InterPro" id="IPR010918">
    <property type="entry name" value="PurM-like_C_dom"/>
</dbReference>
<dbReference type="AlphaFoldDB" id="A0A858QCB4"/>
<dbReference type="GO" id="GO:0009229">
    <property type="term" value="P:thiamine diphosphate biosynthetic process"/>
    <property type="evidence" value="ECO:0007669"/>
    <property type="project" value="UniProtKB-UniRule"/>
</dbReference>
<dbReference type="InterPro" id="IPR036921">
    <property type="entry name" value="PurM-like_N_sf"/>
</dbReference>
<comment type="similarity">
    <text evidence="2">Belongs to the thiamine-monophosphate kinase family.</text>
</comment>
<dbReference type="GO" id="GO:0005524">
    <property type="term" value="F:ATP binding"/>
    <property type="evidence" value="ECO:0007669"/>
    <property type="project" value="UniProtKB-UniRule"/>
</dbReference>
<dbReference type="HAMAP" id="MF_02128">
    <property type="entry name" value="TMP_kinase"/>
    <property type="match status" value="1"/>
</dbReference>
<dbReference type="SUPFAM" id="SSF55326">
    <property type="entry name" value="PurM N-terminal domain-like"/>
    <property type="match status" value="1"/>
</dbReference>
<keyword evidence="1 2" id="KW-0784">Thiamine biosynthesis</keyword>
<keyword evidence="2 5" id="KW-0418">Kinase</keyword>
<comment type="pathway">
    <text evidence="2">Cofactor biosynthesis; thiamine diphosphate biosynthesis; thiamine diphosphate from thiamine phosphate: step 1/1.</text>
</comment>
<comment type="miscellaneous">
    <text evidence="2">Reaction mechanism of ThiL seems to utilize a direct, inline transfer of the gamma-phosphate of ATP to TMP rather than a phosphorylated enzyme intermediate.</text>
</comment>
<dbReference type="Pfam" id="PF00586">
    <property type="entry name" value="AIRS"/>
    <property type="match status" value="1"/>
</dbReference>
<feature type="binding site" evidence="2">
    <location>
        <position position="315"/>
    </location>
    <ligand>
        <name>substrate</name>
    </ligand>
</feature>
<keyword evidence="2" id="KW-0460">Magnesium</keyword>